<reference evidence="1" key="1">
    <citation type="submission" date="2023-05" db="EMBL/GenBank/DDBJ databases">
        <title>Nepenthes gracilis genome sequencing.</title>
        <authorList>
            <person name="Fukushima K."/>
        </authorList>
    </citation>
    <scope>NUCLEOTIDE SEQUENCE</scope>
    <source>
        <strain evidence="1">SING2019-196</strain>
    </source>
</reference>
<dbReference type="Proteomes" id="UP001279734">
    <property type="component" value="Unassembled WGS sequence"/>
</dbReference>
<proteinExistence type="predicted"/>
<organism evidence="1 2">
    <name type="scientific">Nepenthes gracilis</name>
    <name type="common">Slender pitcher plant</name>
    <dbReference type="NCBI Taxonomy" id="150966"/>
    <lineage>
        <taxon>Eukaryota</taxon>
        <taxon>Viridiplantae</taxon>
        <taxon>Streptophyta</taxon>
        <taxon>Embryophyta</taxon>
        <taxon>Tracheophyta</taxon>
        <taxon>Spermatophyta</taxon>
        <taxon>Magnoliopsida</taxon>
        <taxon>eudicotyledons</taxon>
        <taxon>Gunneridae</taxon>
        <taxon>Pentapetalae</taxon>
        <taxon>Caryophyllales</taxon>
        <taxon>Nepenthaceae</taxon>
        <taxon>Nepenthes</taxon>
    </lineage>
</organism>
<sequence>MLFGRSGLGAGVVAILTKPAKWILDAERSCFWCQNSIWREWFGHQSGCCINQTGKMDIRVSCFWCQNAIWPEWFGRQSGCRIKKTGKMDARCQSELLLVPNCYLSEVVLCRMGFI</sequence>
<accession>A0AAD3XK55</accession>
<comment type="caution">
    <text evidence="1">The sequence shown here is derived from an EMBL/GenBank/DDBJ whole genome shotgun (WGS) entry which is preliminary data.</text>
</comment>
<evidence type="ECO:0000313" key="1">
    <source>
        <dbReference type="EMBL" id="GMH07380.1"/>
    </source>
</evidence>
<keyword evidence="2" id="KW-1185">Reference proteome</keyword>
<evidence type="ECO:0000313" key="2">
    <source>
        <dbReference type="Proteomes" id="UP001279734"/>
    </source>
</evidence>
<protein>
    <submittedName>
        <fullName evidence="1">Uncharacterized protein</fullName>
    </submittedName>
</protein>
<name>A0AAD3XK55_NEPGR</name>
<dbReference type="AlphaFoldDB" id="A0AAD3XK55"/>
<gene>
    <name evidence="1" type="ORF">Nepgr_009220</name>
</gene>
<dbReference type="EMBL" id="BSYO01000007">
    <property type="protein sequence ID" value="GMH07380.1"/>
    <property type="molecule type" value="Genomic_DNA"/>
</dbReference>